<accession>A0A803KU32</accession>
<reference evidence="2" key="2">
    <citation type="submission" date="2021-03" db="UniProtKB">
        <authorList>
            <consortium name="EnsemblPlants"/>
        </authorList>
    </citation>
    <scope>IDENTIFICATION</scope>
</reference>
<gene>
    <name evidence="2" type="primary">LOC110717875</name>
</gene>
<dbReference type="Gene3D" id="3.40.30.10">
    <property type="entry name" value="Glutaredoxin"/>
    <property type="match status" value="1"/>
</dbReference>
<sequence>MAVLNGVVLKPSSSSCCYYTTQIGKLSGNARNSCFLNSEVCFRRGNRIPSLREFKLKVGNRGFEDEGHLDYYNSGVGVGVSVSSVCGEKKGKGKKGWNGIPVKKRMKLLKGLVKDLSAFSELGFGLNLDSDNNLGFAVDDDKSRTISQAAETLLAQLKLLKAEEEKMKNCKSQDCESSSSSSESSDSECDEVIDMKTVKNKTIVRPYESKEIDLVSEKPAQCTSEQLSLTSEQKCSNMILDLTLNKDVGIEVLDSETLQLHQPRVESIGKKIEVCMGGKCKKLGAPALMEEFQRAVGSEGVVEGCKCLGKCKSARNVRLQNGNVGADTVKTSNPLYIGVGLEDVELIVANYFEEQAKDQLHVAVAAVSS</sequence>
<dbReference type="EnsemblPlants" id="AUR62002540-RA">
    <property type="protein sequence ID" value="AUR62002540-RA:cds"/>
    <property type="gene ID" value="AUR62002540"/>
</dbReference>
<feature type="compositionally biased region" description="Low complexity" evidence="1">
    <location>
        <begin position="175"/>
        <end position="184"/>
    </location>
</feature>
<dbReference type="OrthoDB" id="913780at2759"/>
<dbReference type="AlphaFoldDB" id="A0A803KU32"/>
<dbReference type="RefSeq" id="XP_021752351.1">
    <property type="nucleotide sequence ID" value="XM_021896659.1"/>
</dbReference>
<protein>
    <submittedName>
        <fullName evidence="2">Uncharacterized protein</fullName>
    </submittedName>
</protein>
<organism evidence="2 3">
    <name type="scientific">Chenopodium quinoa</name>
    <name type="common">Quinoa</name>
    <dbReference type="NCBI Taxonomy" id="63459"/>
    <lineage>
        <taxon>Eukaryota</taxon>
        <taxon>Viridiplantae</taxon>
        <taxon>Streptophyta</taxon>
        <taxon>Embryophyta</taxon>
        <taxon>Tracheophyta</taxon>
        <taxon>Spermatophyta</taxon>
        <taxon>Magnoliopsida</taxon>
        <taxon>eudicotyledons</taxon>
        <taxon>Gunneridae</taxon>
        <taxon>Pentapetalae</taxon>
        <taxon>Caryophyllales</taxon>
        <taxon>Chenopodiaceae</taxon>
        <taxon>Chenopodioideae</taxon>
        <taxon>Atripliceae</taxon>
        <taxon>Chenopodium</taxon>
    </lineage>
</organism>
<keyword evidence="3" id="KW-1185">Reference proteome</keyword>
<dbReference type="GeneID" id="110717875"/>
<evidence type="ECO:0000256" key="1">
    <source>
        <dbReference type="SAM" id="MobiDB-lite"/>
    </source>
</evidence>
<feature type="region of interest" description="Disordered" evidence="1">
    <location>
        <begin position="170"/>
        <end position="190"/>
    </location>
</feature>
<name>A0A803KU32_CHEQI</name>
<dbReference type="SMR" id="A0A803KU32"/>
<dbReference type="KEGG" id="cqi:110717875"/>
<dbReference type="InterPro" id="IPR036249">
    <property type="entry name" value="Thioredoxin-like_sf"/>
</dbReference>
<reference evidence="2" key="1">
    <citation type="journal article" date="2017" name="Nature">
        <title>The genome of Chenopodium quinoa.</title>
        <authorList>
            <person name="Jarvis D.E."/>
            <person name="Ho Y.S."/>
            <person name="Lightfoot D.J."/>
            <person name="Schmoeckel S.M."/>
            <person name="Li B."/>
            <person name="Borm T.J.A."/>
            <person name="Ohyanagi H."/>
            <person name="Mineta K."/>
            <person name="Michell C.T."/>
            <person name="Saber N."/>
            <person name="Kharbatia N.M."/>
            <person name="Rupper R.R."/>
            <person name="Sharp A.R."/>
            <person name="Dally N."/>
            <person name="Boughton B.A."/>
            <person name="Woo Y.H."/>
            <person name="Gao G."/>
            <person name="Schijlen E.G.W.M."/>
            <person name="Guo X."/>
            <person name="Momin A.A."/>
            <person name="Negrao S."/>
            <person name="Al-Babili S."/>
            <person name="Gehring C."/>
            <person name="Roessner U."/>
            <person name="Jung C."/>
            <person name="Murphy K."/>
            <person name="Arold S.T."/>
            <person name="Gojobori T."/>
            <person name="van der Linden C.G."/>
            <person name="van Loo E.N."/>
            <person name="Jellen E.N."/>
            <person name="Maughan P.J."/>
            <person name="Tester M."/>
        </authorList>
    </citation>
    <scope>NUCLEOTIDE SEQUENCE [LARGE SCALE GENOMIC DNA]</scope>
    <source>
        <strain evidence="2">cv. PI 614886</strain>
    </source>
</reference>
<evidence type="ECO:0000313" key="3">
    <source>
        <dbReference type="Proteomes" id="UP000596660"/>
    </source>
</evidence>
<dbReference type="SUPFAM" id="SSF52833">
    <property type="entry name" value="Thioredoxin-like"/>
    <property type="match status" value="1"/>
</dbReference>
<proteinExistence type="predicted"/>
<dbReference type="Proteomes" id="UP000596660">
    <property type="component" value="Unplaced"/>
</dbReference>
<dbReference type="Gramene" id="AUR62002540-RA">
    <property type="protein sequence ID" value="AUR62002540-RA:cds"/>
    <property type="gene ID" value="AUR62002540"/>
</dbReference>
<evidence type="ECO:0000313" key="2">
    <source>
        <dbReference type="EnsemblPlants" id="AUR62002540-RA:cds"/>
    </source>
</evidence>